<dbReference type="SUPFAM" id="SSF56784">
    <property type="entry name" value="HAD-like"/>
    <property type="match status" value="1"/>
</dbReference>
<proteinExistence type="inferred from homology"/>
<dbReference type="NCBIfam" id="TIGR01525">
    <property type="entry name" value="ATPase-IB_hvy"/>
    <property type="match status" value="1"/>
</dbReference>
<protein>
    <recommendedName>
        <fullName evidence="10">P-type Zn(2+) transporter</fullName>
        <ecNumber evidence="10">7.2.2.12</ecNumber>
    </recommendedName>
</protein>
<dbReference type="EMBL" id="CP001843">
    <property type="protein sequence ID" value="AEF85879.1"/>
    <property type="molecule type" value="Genomic_DNA"/>
</dbReference>
<dbReference type="Gene3D" id="3.30.70.100">
    <property type="match status" value="1"/>
</dbReference>
<evidence type="ECO:0000256" key="9">
    <source>
        <dbReference type="ARBA" id="ARBA00023136"/>
    </source>
</evidence>
<dbReference type="OrthoDB" id="9760364at2"/>
<dbReference type="InterPro" id="IPR027256">
    <property type="entry name" value="P-typ_ATPase_IB"/>
</dbReference>
<dbReference type="CDD" id="cd07548">
    <property type="entry name" value="P-type_ATPase-Cd_Zn_Co_like"/>
    <property type="match status" value="1"/>
</dbReference>
<dbReference type="InterPro" id="IPR018303">
    <property type="entry name" value="ATPase_P-typ_P_site"/>
</dbReference>
<evidence type="ECO:0000256" key="10">
    <source>
        <dbReference type="ARBA" id="ARBA00039097"/>
    </source>
</evidence>
<reference evidence="16" key="1">
    <citation type="submission" date="2009-12" db="EMBL/GenBank/DDBJ databases">
        <title>Complete sequence of Treponema primitia strain ZAS-2.</title>
        <authorList>
            <person name="Tetu S.G."/>
            <person name="Matson E."/>
            <person name="Ren Q."/>
            <person name="Seshadri R."/>
            <person name="Elbourne L."/>
            <person name="Hassan K.A."/>
            <person name="Durkin A."/>
            <person name="Radune D."/>
            <person name="Mohamoud Y."/>
            <person name="Shay R."/>
            <person name="Jin S."/>
            <person name="Zhang X."/>
            <person name="Lucey K."/>
            <person name="Ballor N.R."/>
            <person name="Ottesen E."/>
            <person name="Rosenthal R."/>
            <person name="Allen A."/>
            <person name="Leadbetter J.R."/>
            <person name="Paulsen I.T."/>
        </authorList>
    </citation>
    <scope>NUCLEOTIDE SEQUENCE [LARGE SCALE GENOMIC DNA]</scope>
    <source>
        <strain evidence="16">ATCC BAA-887 / DSM 12427 / ZAS-2</strain>
    </source>
</reference>
<dbReference type="CDD" id="cd00371">
    <property type="entry name" value="HMA"/>
    <property type="match status" value="1"/>
</dbReference>
<dbReference type="InterPro" id="IPR036163">
    <property type="entry name" value="HMA_dom_sf"/>
</dbReference>
<comment type="catalytic activity">
    <reaction evidence="11">
        <text>Zn(2+)(in) + ATP + H2O = Zn(2+)(out) + ADP + phosphate + H(+)</text>
        <dbReference type="Rhea" id="RHEA:20621"/>
        <dbReference type="ChEBI" id="CHEBI:15377"/>
        <dbReference type="ChEBI" id="CHEBI:15378"/>
        <dbReference type="ChEBI" id="CHEBI:29105"/>
        <dbReference type="ChEBI" id="CHEBI:30616"/>
        <dbReference type="ChEBI" id="CHEBI:43474"/>
        <dbReference type="ChEBI" id="CHEBI:456216"/>
        <dbReference type="EC" id="7.2.2.12"/>
    </reaction>
</comment>
<dbReference type="GO" id="GO:0015086">
    <property type="term" value="F:cadmium ion transmembrane transporter activity"/>
    <property type="evidence" value="ECO:0007669"/>
    <property type="project" value="TreeGrafter"/>
</dbReference>
<dbReference type="eggNOG" id="COG2217">
    <property type="taxonomic scope" value="Bacteria"/>
</dbReference>
<organism evidence="15 16">
    <name type="scientific">Treponema primitia (strain ATCC BAA-887 / DSM 12427 / ZAS-2)</name>
    <dbReference type="NCBI Taxonomy" id="545694"/>
    <lineage>
        <taxon>Bacteria</taxon>
        <taxon>Pseudomonadati</taxon>
        <taxon>Spirochaetota</taxon>
        <taxon>Spirochaetia</taxon>
        <taxon>Spirochaetales</taxon>
        <taxon>Treponemataceae</taxon>
        <taxon>Treponema</taxon>
    </lineage>
</organism>
<evidence type="ECO:0000313" key="15">
    <source>
        <dbReference type="EMBL" id="AEF85879.1"/>
    </source>
</evidence>
<evidence type="ECO:0000313" key="16">
    <source>
        <dbReference type="Proteomes" id="UP000009223"/>
    </source>
</evidence>
<feature type="domain" description="HMA" evidence="14">
    <location>
        <begin position="1"/>
        <end position="68"/>
    </location>
</feature>
<dbReference type="SFLD" id="SFLDF00027">
    <property type="entry name" value="p-type_atpase"/>
    <property type="match status" value="1"/>
</dbReference>
<dbReference type="Pfam" id="PF00702">
    <property type="entry name" value="Hydrolase"/>
    <property type="match status" value="1"/>
</dbReference>
<dbReference type="AlphaFoldDB" id="F5YP54"/>
<evidence type="ECO:0000256" key="2">
    <source>
        <dbReference type="ARBA" id="ARBA00006024"/>
    </source>
</evidence>
<dbReference type="PANTHER" id="PTHR48085">
    <property type="entry name" value="CADMIUM/ZINC-TRANSPORTING ATPASE HMA2-RELATED"/>
    <property type="match status" value="1"/>
</dbReference>
<dbReference type="KEGG" id="tpi:TREPR_2948"/>
<dbReference type="InterPro" id="IPR059000">
    <property type="entry name" value="ATPase_P-type_domA"/>
</dbReference>
<dbReference type="Proteomes" id="UP000009223">
    <property type="component" value="Chromosome"/>
</dbReference>
<dbReference type="PANTHER" id="PTHR48085:SF5">
    <property type="entry name" value="CADMIUM_ZINC-TRANSPORTING ATPASE HMA4-RELATED"/>
    <property type="match status" value="1"/>
</dbReference>
<dbReference type="GO" id="GO:0005524">
    <property type="term" value="F:ATP binding"/>
    <property type="evidence" value="ECO:0007669"/>
    <property type="project" value="UniProtKB-UniRule"/>
</dbReference>
<dbReference type="SUPFAM" id="SSF81665">
    <property type="entry name" value="Calcium ATPase, transmembrane domain M"/>
    <property type="match status" value="1"/>
</dbReference>
<dbReference type="SUPFAM" id="SSF55008">
    <property type="entry name" value="HMA, heavy metal-associated domain"/>
    <property type="match status" value="1"/>
</dbReference>
<dbReference type="Gene3D" id="2.70.150.10">
    <property type="entry name" value="Calcium-transporting ATPase, cytoplasmic transduction domain A"/>
    <property type="match status" value="1"/>
</dbReference>
<dbReference type="InterPro" id="IPR006121">
    <property type="entry name" value="HMA_dom"/>
</dbReference>
<keyword evidence="8 12" id="KW-1133">Transmembrane helix</keyword>
<dbReference type="GO" id="GO:0016463">
    <property type="term" value="F:P-type zinc transporter activity"/>
    <property type="evidence" value="ECO:0007669"/>
    <property type="project" value="UniProtKB-EC"/>
</dbReference>
<comment type="subcellular location">
    <subcellularLocation>
        <location evidence="12">Cell membrane</location>
    </subcellularLocation>
    <subcellularLocation>
        <location evidence="1">Membrane</location>
        <topology evidence="1">Multi-pass membrane protein</topology>
    </subcellularLocation>
</comment>
<dbReference type="InterPro" id="IPR044492">
    <property type="entry name" value="P_typ_ATPase_HD_dom"/>
</dbReference>
<keyword evidence="16" id="KW-1185">Reference proteome</keyword>
<dbReference type="InterPro" id="IPR023298">
    <property type="entry name" value="ATPase_P-typ_TM_dom_sf"/>
</dbReference>
<dbReference type="HOGENOM" id="CLU_001771_6_2_12"/>
<evidence type="ECO:0000256" key="1">
    <source>
        <dbReference type="ARBA" id="ARBA00004141"/>
    </source>
</evidence>
<evidence type="ECO:0000256" key="6">
    <source>
        <dbReference type="ARBA" id="ARBA00022840"/>
    </source>
</evidence>
<evidence type="ECO:0000256" key="3">
    <source>
        <dbReference type="ARBA" id="ARBA00022692"/>
    </source>
</evidence>
<feature type="transmembrane region" description="Helical" evidence="12">
    <location>
        <begin position="678"/>
        <end position="697"/>
    </location>
</feature>
<dbReference type="Pfam" id="PF00403">
    <property type="entry name" value="HMA"/>
    <property type="match status" value="1"/>
</dbReference>
<dbReference type="InterPro" id="IPR001757">
    <property type="entry name" value="P_typ_ATPase"/>
</dbReference>
<feature type="transmembrane region" description="Helical" evidence="12">
    <location>
        <begin position="365"/>
        <end position="386"/>
    </location>
</feature>
<keyword evidence="6 12" id="KW-0067">ATP-binding</keyword>
<feature type="region of interest" description="Disordered" evidence="13">
    <location>
        <begin position="74"/>
        <end position="100"/>
    </location>
</feature>
<dbReference type="SUPFAM" id="SSF81653">
    <property type="entry name" value="Calcium ATPase, transduction domain A"/>
    <property type="match status" value="1"/>
</dbReference>
<dbReference type="STRING" id="545694.TREPR_2948"/>
<comment type="similarity">
    <text evidence="2 12">Belongs to the cation transport ATPase (P-type) (TC 3.A.3) family. Type IB subfamily.</text>
</comment>
<dbReference type="InterPro" id="IPR051014">
    <property type="entry name" value="Cation_Transport_ATPase_IB"/>
</dbReference>
<keyword evidence="7" id="KW-1278">Translocase</keyword>
<name>F5YP54_TREPZ</name>
<dbReference type="SFLD" id="SFLDG00002">
    <property type="entry name" value="C1.7:_P-type_atpase_like"/>
    <property type="match status" value="1"/>
</dbReference>
<dbReference type="EC" id="7.2.2.12" evidence="10"/>
<dbReference type="InterPro" id="IPR023214">
    <property type="entry name" value="HAD_sf"/>
</dbReference>
<evidence type="ECO:0000259" key="14">
    <source>
        <dbReference type="PROSITE" id="PS50846"/>
    </source>
</evidence>
<feature type="transmembrane region" description="Helical" evidence="12">
    <location>
        <begin position="703"/>
        <end position="722"/>
    </location>
</feature>
<keyword evidence="12" id="KW-1003">Cell membrane</keyword>
<keyword evidence="9 12" id="KW-0472">Membrane</keyword>
<keyword evidence="4 12" id="KW-0479">Metal-binding</keyword>
<dbReference type="GO" id="GO:0016887">
    <property type="term" value="F:ATP hydrolysis activity"/>
    <property type="evidence" value="ECO:0007669"/>
    <property type="project" value="InterPro"/>
</dbReference>
<feature type="compositionally biased region" description="Basic and acidic residues" evidence="13">
    <location>
        <begin position="80"/>
        <end position="100"/>
    </location>
</feature>
<evidence type="ECO:0000256" key="11">
    <source>
        <dbReference type="ARBA" id="ARBA00047308"/>
    </source>
</evidence>
<evidence type="ECO:0000256" key="12">
    <source>
        <dbReference type="RuleBase" id="RU362081"/>
    </source>
</evidence>
<feature type="transmembrane region" description="Helical" evidence="12">
    <location>
        <begin position="333"/>
        <end position="353"/>
    </location>
</feature>
<dbReference type="Pfam" id="PF00122">
    <property type="entry name" value="E1-E2_ATPase"/>
    <property type="match status" value="1"/>
</dbReference>
<feature type="transmembrane region" description="Helical" evidence="12">
    <location>
        <begin position="109"/>
        <end position="127"/>
    </location>
</feature>
<evidence type="ECO:0000256" key="4">
    <source>
        <dbReference type="ARBA" id="ARBA00022723"/>
    </source>
</evidence>
<feature type="transmembrane region" description="Helical" evidence="12">
    <location>
        <begin position="133"/>
        <end position="152"/>
    </location>
</feature>
<keyword evidence="3 12" id="KW-0812">Transmembrane</keyword>
<dbReference type="Gene3D" id="3.40.1110.10">
    <property type="entry name" value="Calcium-transporting ATPase, cytoplasmic domain N"/>
    <property type="match status" value="1"/>
</dbReference>
<keyword evidence="15" id="KW-0378">Hydrolase</keyword>
<reference evidence="15 16" key="2">
    <citation type="journal article" date="2011" name="ISME J.">
        <title>RNA-seq reveals cooperative metabolic interactions between two termite-gut spirochete species in co-culture.</title>
        <authorList>
            <person name="Rosenthal A.Z."/>
            <person name="Matson E.G."/>
            <person name="Eldar A."/>
            <person name="Leadbetter J.R."/>
        </authorList>
    </citation>
    <scope>NUCLEOTIDE SEQUENCE [LARGE SCALE GENOMIC DNA]</scope>
    <source>
        <strain evidence="16">ATCC BAA-887 / DSM 12427 / ZAS-2</strain>
    </source>
</reference>
<dbReference type="SFLD" id="SFLDS00003">
    <property type="entry name" value="Haloacid_Dehalogenase"/>
    <property type="match status" value="1"/>
</dbReference>
<evidence type="ECO:0000256" key="8">
    <source>
        <dbReference type="ARBA" id="ARBA00022989"/>
    </source>
</evidence>
<evidence type="ECO:0000256" key="5">
    <source>
        <dbReference type="ARBA" id="ARBA00022741"/>
    </source>
</evidence>
<dbReference type="PRINTS" id="PR00941">
    <property type="entry name" value="CDATPASE"/>
</dbReference>
<dbReference type="InterPro" id="IPR008250">
    <property type="entry name" value="ATPase_P-typ_transduc_dom_A_sf"/>
</dbReference>
<dbReference type="PROSITE" id="PS00154">
    <property type="entry name" value="ATPASE_E1_E2"/>
    <property type="match status" value="1"/>
</dbReference>
<dbReference type="InterPro" id="IPR036412">
    <property type="entry name" value="HAD-like_sf"/>
</dbReference>
<keyword evidence="5 12" id="KW-0547">Nucleotide-binding</keyword>
<dbReference type="PROSITE" id="PS50846">
    <property type="entry name" value="HMA_2"/>
    <property type="match status" value="1"/>
</dbReference>
<evidence type="ECO:0000256" key="7">
    <source>
        <dbReference type="ARBA" id="ARBA00022967"/>
    </source>
</evidence>
<evidence type="ECO:0000256" key="13">
    <source>
        <dbReference type="SAM" id="MobiDB-lite"/>
    </source>
</evidence>
<gene>
    <name evidence="15" type="primary">cadA</name>
    <name evidence="15" type="ordered locus">TREPR_2948</name>
</gene>
<dbReference type="GO" id="GO:0005886">
    <property type="term" value="C:plasma membrane"/>
    <property type="evidence" value="ECO:0007669"/>
    <property type="project" value="UniProtKB-SubCell"/>
</dbReference>
<dbReference type="NCBIfam" id="TIGR01494">
    <property type="entry name" value="ATPase_P-type"/>
    <property type="match status" value="1"/>
</dbReference>
<accession>F5YP54</accession>
<sequence>MEMQFSLEGLCCPVCAGKIEAGIRKLEGVHHAVVDFTAQKLILETGGNEETIIARASSIVKKLEPDIVMTRIGPGATKPEASHDHAHTHDHGHSHGEEHHDAREKVFDYARFGLGIALFITGMILHLSPVPELALFLAAYLLIGGEVLLRALRNITRGQIFDENFLMSLATVGAFAIGEYPEGVAVMLFYQIGEAFQDHAVNNSRRSISALMDIRPDYVNLKRGEEIVRADPTEALVGDLMVVKPGEKVPLDGLVREGRSALDTSALTGESMPRDAAPGDTALSGSINKSGLLVIQVSKVFGESTVSKILDLVQNAGSKKAPIENFITKFARYYTPVVVGMAVFLAIVPPLFIPGALFSDWINRALVFLVVSCPCALVISIPLSFFGGIGGASRQGILVKGSNYLDALTKVETVVFDKTGTLTKGVFTVTEIAPEPGFTNADLLYYAAHAESNSSHPIAISIQRAYGQAMDQQKIKDLEEIAGQGIKVTIDSKTVLAGNSRLLEAENISRPTASSQKAGNPHFEGTLVYLAVDGVYAGHLGISDELKQDSVETIRALKAAGVTNTVMLTGDTRAVGEKIGRELGLDRVYTELLPHQKVEQLEILEGEKSPGGKLVFVGDGINDAPVLARSDIGIAMGGLGSDAAIEAADIVLMTDEPSKLVTALGIAKKTRTIVTQNIVFALGVKGIILVLGALGMANMWEAVFGDVGVAFIAILNASRALGKARLKH</sequence>
<dbReference type="PRINTS" id="PR00119">
    <property type="entry name" value="CATATPASE"/>
</dbReference>
<dbReference type="InterPro" id="IPR023299">
    <property type="entry name" value="ATPase_P-typ_cyto_dom_N"/>
</dbReference>
<dbReference type="GO" id="GO:0046872">
    <property type="term" value="F:metal ion binding"/>
    <property type="evidence" value="ECO:0007669"/>
    <property type="project" value="UniProtKB-KW"/>
</dbReference>
<dbReference type="Gene3D" id="3.40.50.1000">
    <property type="entry name" value="HAD superfamily/HAD-like"/>
    <property type="match status" value="1"/>
</dbReference>
<dbReference type="RefSeq" id="WP_015707305.1">
    <property type="nucleotide sequence ID" value="NC_015578.1"/>
</dbReference>